<dbReference type="Pfam" id="PF00532">
    <property type="entry name" value="Peripla_BP_1"/>
    <property type="match status" value="1"/>
</dbReference>
<dbReference type="InterPro" id="IPR010982">
    <property type="entry name" value="Lambda_DNA-bd_dom_sf"/>
</dbReference>
<dbReference type="Gene3D" id="3.40.50.2300">
    <property type="match status" value="2"/>
</dbReference>
<dbReference type="InterPro" id="IPR000843">
    <property type="entry name" value="HTH_LacI"/>
</dbReference>
<dbReference type="SUPFAM" id="SSF47413">
    <property type="entry name" value="lambda repressor-like DNA-binding domains"/>
    <property type="match status" value="1"/>
</dbReference>
<evidence type="ECO:0000256" key="1">
    <source>
        <dbReference type="ARBA" id="ARBA00023015"/>
    </source>
</evidence>
<keyword evidence="6" id="KW-1185">Reference proteome</keyword>
<proteinExistence type="predicted"/>
<keyword evidence="1" id="KW-0805">Transcription regulation</keyword>
<feature type="domain" description="HTH lacI-type" evidence="4">
    <location>
        <begin position="5"/>
        <end position="59"/>
    </location>
</feature>
<dbReference type="PANTHER" id="PTHR30146:SF109">
    <property type="entry name" value="HTH-TYPE TRANSCRIPTIONAL REGULATOR GALS"/>
    <property type="match status" value="1"/>
</dbReference>
<dbReference type="EMBL" id="SODV01000001">
    <property type="protein sequence ID" value="TDX01495.1"/>
    <property type="molecule type" value="Genomic_DNA"/>
</dbReference>
<dbReference type="AlphaFoldDB" id="A0A4R8DVJ3"/>
<evidence type="ECO:0000256" key="3">
    <source>
        <dbReference type="ARBA" id="ARBA00023163"/>
    </source>
</evidence>
<dbReference type="InterPro" id="IPR001761">
    <property type="entry name" value="Peripla_BP/Lac1_sug-bd_dom"/>
</dbReference>
<evidence type="ECO:0000259" key="4">
    <source>
        <dbReference type="PROSITE" id="PS50932"/>
    </source>
</evidence>
<dbReference type="GO" id="GO:0000976">
    <property type="term" value="F:transcription cis-regulatory region binding"/>
    <property type="evidence" value="ECO:0007669"/>
    <property type="project" value="TreeGrafter"/>
</dbReference>
<dbReference type="CDD" id="cd01392">
    <property type="entry name" value="HTH_LacI"/>
    <property type="match status" value="1"/>
</dbReference>
<evidence type="ECO:0000256" key="2">
    <source>
        <dbReference type="ARBA" id="ARBA00023125"/>
    </source>
</evidence>
<reference evidence="5 6" key="1">
    <citation type="submission" date="2019-03" db="EMBL/GenBank/DDBJ databases">
        <title>Genomic Encyclopedia of Type Strains, Phase IV (KMG-IV): sequencing the most valuable type-strain genomes for metagenomic binning, comparative biology and taxonomic classification.</title>
        <authorList>
            <person name="Goeker M."/>
        </authorList>
    </citation>
    <scope>NUCLEOTIDE SEQUENCE [LARGE SCALE GENOMIC DNA]</scope>
    <source>
        <strain evidence="5 6">DSM 100059</strain>
    </source>
</reference>
<dbReference type="Pfam" id="PF00356">
    <property type="entry name" value="LacI"/>
    <property type="match status" value="1"/>
</dbReference>
<dbReference type="SMART" id="SM00354">
    <property type="entry name" value="HTH_LACI"/>
    <property type="match status" value="1"/>
</dbReference>
<dbReference type="GO" id="GO:0003700">
    <property type="term" value="F:DNA-binding transcription factor activity"/>
    <property type="evidence" value="ECO:0007669"/>
    <property type="project" value="TreeGrafter"/>
</dbReference>
<organism evidence="5 6">
    <name type="scientific">Dinghuibacter silviterrae</name>
    <dbReference type="NCBI Taxonomy" id="1539049"/>
    <lineage>
        <taxon>Bacteria</taxon>
        <taxon>Pseudomonadati</taxon>
        <taxon>Bacteroidota</taxon>
        <taxon>Chitinophagia</taxon>
        <taxon>Chitinophagales</taxon>
        <taxon>Chitinophagaceae</taxon>
        <taxon>Dinghuibacter</taxon>
    </lineage>
</organism>
<comment type="caution">
    <text evidence="5">The sequence shown here is derived from an EMBL/GenBank/DDBJ whole genome shotgun (WGS) entry which is preliminary data.</text>
</comment>
<protein>
    <submittedName>
        <fullName evidence="5">LacI family transcriptional regulator</fullName>
    </submittedName>
</protein>
<dbReference type="OrthoDB" id="9803256at2"/>
<accession>A0A4R8DVJ3</accession>
<keyword evidence="3" id="KW-0804">Transcription</keyword>
<dbReference type="SUPFAM" id="SSF53822">
    <property type="entry name" value="Periplasmic binding protein-like I"/>
    <property type="match status" value="1"/>
</dbReference>
<dbReference type="PANTHER" id="PTHR30146">
    <property type="entry name" value="LACI-RELATED TRANSCRIPTIONAL REPRESSOR"/>
    <property type="match status" value="1"/>
</dbReference>
<name>A0A4R8DVJ3_9BACT</name>
<dbReference type="RefSeq" id="WP_133994081.1">
    <property type="nucleotide sequence ID" value="NZ_SODV01000001.1"/>
</dbReference>
<dbReference type="InterPro" id="IPR028082">
    <property type="entry name" value="Peripla_BP_I"/>
</dbReference>
<dbReference type="PROSITE" id="PS50932">
    <property type="entry name" value="HTH_LACI_2"/>
    <property type="match status" value="1"/>
</dbReference>
<evidence type="ECO:0000313" key="5">
    <source>
        <dbReference type="EMBL" id="TDX01495.1"/>
    </source>
</evidence>
<dbReference type="CDD" id="cd06267">
    <property type="entry name" value="PBP1_LacI_sugar_binding-like"/>
    <property type="match status" value="1"/>
</dbReference>
<keyword evidence="2" id="KW-0238">DNA-binding</keyword>
<dbReference type="Gene3D" id="1.10.260.40">
    <property type="entry name" value="lambda repressor-like DNA-binding domains"/>
    <property type="match status" value="1"/>
</dbReference>
<sequence length="346" mass="38057">MNPRATIADIAKALNVTPATVSRALNDHPGISQETKKAVRKVAEKLQYKRNKIASSLRSGRSHMIGVIIPSAAINFFGEVVHGIEAMANTYGYTVLLYQSNELPDYERKGIEAFVSAGVDGVLASLAKGTVDFGHYLDLKRHNVPLVFFDRVNDELGIPSVVVDDFRGAYTATEHLIGQGYRRIGHIAGQQHLKIFKDRLAGYKAALEASGLPVEEKLIYQGDVSIESGRRAVRHFLELPERPDAIFAVEDYTALGAMKELKERKIQIPEEMGVVGFANEVFGEHISPGLSSIDQQPAQMGKEAFKLLLEMMEPRKEAVVALDQKRVTLAPIAFFRQSSARNGEGA</sequence>
<dbReference type="Proteomes" id="UP000294498">
    <property type="component" value="Unassembled WGS sequence"/>
</dbReference>
<evidence type="ECO:0000313" key="6">
    <source>
        <dbReference type="Proteomes" id="UP000294498"/>
    </source>
</evidence>
<gene>
    <name evidence="5" type="ORF">EDB95_2533</name>
</gene>